<evidence type="ECO:0000256" key="1">
    <source>
        <dbReference type="ARBA" id="ARBA00010562"/>
    </source>
</evidence>
<dbReference type="EMBL" id="CP048020">
    <property type="protein sequence ID" value="QHX42526.1"/>
    <property type="molecule type" value="Genomic_DNA"/>
</dbReference>
<dbReference type="AlphaFoldDB" id="A0A6P1XYB0"/>
<dbReference type="GO" id="GO:0006351">
    <property type="term" value="P:DNA-templated transcription"/>
    <property type="evidence" value="ECO:0007669"/>
    <property type="project" value="TreeGrafter"/>
</dbReference>
<dbReference type="PANTHER" id="PTHR38781:SF1">
    <property type="entry name" value="ANTITOXIN DINJ-RELATED"/>
    <property type="match status" value="1"/>
</dbReference>
<dbReference type="GO" id="GO:0006355">
    <property type="term" value="P:regulation of DNA-templated transcription"/>
    <property type="evidence" value="ECO:0007669"/>
    <property type="project" value="InterPro"/>
</dbReference>
<organism evidence="3 4">
    <name type="scientific">Treponema vincentii</name>
    <dbReference type="NCBI Taxonomy" id="69710"/>
    <lineage>
        <taxon>Bacteria</taxon>
        <taxon>Pseudomonadati</taxon>
        <taxon>Spirochaetota</taxon>
        <taxon>Spirochaetia</taxon>
        <taxon>Spirochaetales</taxon>
        <taxon>Treponemataceae</taxon>
        <taxon>Treponema</taxon>
    </lineage>
</organism>
<dbReference type="PANTHER" id="PTHR38781">
    <property type="entry name" value="ANTITOXIN DINJ-RELATED"/>
    <property type="match status" value="1"/>
</dbReference>
<dbReference type="Gene3D" id="1.10.1220.10">
    <property type="entry name" value="Met repressor-like"/>
    <property type="match status" value="1"/>
</dbReference>
<accession>A0A6P1XYB0</accession>
<dbReference type="NCBIfam" id="TIGR02384">
    <property type="entry name" value="RelB_DinJ"/>
    <property type="match status" value="1"/>
</dbReference>
<dbReference type="InterPro" id="IPR007337">
    <property type="entry name" value="RelB/DinJ"/>
</dbReference>
<comment type="similarity">
    <text evidence="1">Belongs to the RelB/DinJ antitoxin family.</text>
</comment>
<dbReference type="Pfam" id="PF04221">
    <property type="entry name" value="RelB"/>
    <property type="match status" value="1"/>
</dbReference>
<dbReference type="Proteomes" id="UP000464374">
    <property type="component" value="Chromosome"/>
</dbReference>
<keyword evidence="2" id="KW-1277">Toxin-antitoxin system</keyword>
<evidence type="ECO:0000313" key="3">
    <source>
        <dbReference type="EMBL" id="QHX42526.1"/>
    </source>
</evidence>
<reference evidence="3 4" key="1">
    <citation type="submission" date="2020-01" db="EMBL/GenBank/DDBJ databases">
        <title>Complete genome sequence of a human oral phylogroup 1 Treponema sp. strain ATCC 700766, originally isolated from periodontitis dental plaque.</title>
        <authorList>
            <person name="Chan Y."/>
            <person name="Huo Y.-B."/>
            <person name="Yu X.-L."/>
            <person name="Zeng H."/>
            <person name="Leung W.-K."/>
            <person name="Watt R.M."/>
        </authorList>
    </citation>
    <scope>NUCLEOTIDE SEQUENCE [LARGE SCALE GENOMIC DNA]</scope>
    <source>
        <strain evidence="3 4">OMZ 804</strain>
    </source>
</reference>
<name>A0A6P1XYB0_9SPIR</name>
<gene>
    <name evidence="3" type="ORF">GWP43_02645</name>
</gene>
<evidence type="ECO:0000313" key="4">
    <source>
        <dbReference type="Proteomes" id="UP000464374"/>
    </source>
</evidence>
<evidence type="ECO:0000256" key="2">
    <source>
        <dbReference type="ARBA" id="ARBA00022649"/>
    </source>
</evidence>
<protein>
    <submittedName>
        <fullName evidence="3">Type II toxin-antitoxin system RelB/DinJ family antitoxin</fullName>
    </submittedName>
</protein>
<dbReference type="RefSeq" id="WP_162662485.1">
    <property type="nucleotide sequence ID" value="NZ_CP048020.1"/>
</dbReference>
<dbReference type="KEGG" id="trz:GWP43_02645"/>
<dbReference type="InterPro" id="IPR013321">
    <property type="entry name" value="Arc_rbn_hlx_hlx"/>
</dbReference>
<sequence length="89" mass="10174">MINTTLVQVRVDQALKDEVTHIYDYYGLDLPTAIRIFMKKTVAVNGLPFDLRDEANKKNIWQYFGSGKDIEMNISTEPDFSADTKLAVM</sequence>
<proteinExistence type="inferred from homology"/>